<dbReference type="AlphaFoldDB" id="A0A6J4IQU7"/>
<accession>A0A6J4IQU7</accession>
<evidence type="ECO:0000313" key="3">
    <source>
        <dbReference type="EMBL" id="CAA9259468.1"/>
    </source>
</evidence>
<dbReference type="InterPro" id="IPR036291">
    <property type="entry name" value="NAD(P)-bd_dom_sf"/>
</dbReference>
<dbReference type="SMART" id="SM00822">
    <property type="entry name" value="PKS_KR"/>
    <property type="match status" value="1"/>
</dbReference>
<name>A0A6J4IQU7_9ACTN</name>
<dbReference type="EMBL" id="CADCSZ010000165">
    <property type="protein sequence ID" value="CAA9259468.1"/>
    <property type="molecule type" value="Genomic_DNA"/>
</dbReference>
<gene>
    <name evidence="3" type="ORF">AVDCRST_MAG76-2743</name>
</gene>
<dbReference type="Pfam" id="PF01370">
    <property type="entry name" value="Epimerase"/>
    <property type="match status" value="2"/>
</dbReference>
<dbReference type="SUPFAM" id="SSF51735">
    <property type="entry name" value="NAD(P)-binding Rossmann-fold domains"/>
    <property type="match status" value="1"/>
</dbReference>
<evidence type="ECO:0000259" key="2">
    <source>
        <dbReference type="SMART" id="SM00822"/>
    </source>
</evidence>
<dbReference type="EC" id="5.1.3.2" evidence="3"/>
<evidence type="ECO:0000256" key="1">
    <source>
        <dbReference type="ARBA" id="ARBA00007637"/>
    </source>
</evidence>
<proteinExistence type="inferred from homology"/>
<dbReference type="PANTHER" id="PTHR43000">
    <property type="entry name" value="DTDP-D-GLUCOSE 4,6-DEHYDRATASE-RELATED"/>
    <property type="match status" value="1"/>
</dbReference>
<comment type="similarity">
    <text evidence="1">Belongs to the NAD(P)-dependent epimerase/dehydratase family.</text>
</comment>
<keyword evidence="3" id="KW-0413">Isomerase</keyword>
<reference evidence="3" key="1">
    <citation type="submission" date="2020-02" db="EMBL/GenBank/DDBJ databases">
        <authorList>
            <person name="Meier V. D."/>
        </authorList>
    </citation>
    <scope>NUCLEOTIDE SEQUENCE</scope>
    <source>
        <strain evidence="3">AVDCRST_MAG76</strain>
    </source>
</reference>
<dbReference type="InterPro" id="IPR057326">
    <property type="entry name" value="KR_dom"/>
</dbReference>
<feature type="domain" description="Ketoreductase" evidence="2">
    <location>
        <begin position="3"/>
        <end position="317"/>
    </location>
</feature>
<sequence length="370" mass="39269">MARTILITGGAGFIGAHLARQLLQEGHRVRALDALVTQVHGDAGRPAYLDPEVELVEGDVRAPDLVGKALVGVDAVVHLAARVGVGQSMYEIAEYTDVNGGGTAVLLEALLEHPVERLVVASSMSVYGEGLYLGPDGEPRPPVDRGRAQLERGEWDPVGPDGEMLVPVPTPESKPPSLSSVYALSKFDQERLCLLFGSAYNVPTVALRFFNVYGPYQALSNPYTGVLAIFAARLLNGRPPLIFEDGEQRRDFVSVHDVARACRLALTSDRAAGAAVNVGSGQSISVNGIAERLAAILGGGAPAEVTGRYRVGDIRHCFADIDQARDILDFAPQIDLDQGMSELAGWLEGQVAVDRVDDATAELASRGLTA</sequence>
<protein>
    <submittedName>
        <fullName evidence="3">UDP-glucose 4-epimerase</fullName>
        <ecNumber evidence="3">5.1.3.2</ecNumber>
    </submittedName>
</protein>
<dbReference type="InterPro" id="IPR001509">
    <property type="entry name" value="Epimerase_deHydtase"/>
</dbReference>
<dbReference type="GO" id="GO:0003978">
    <property type="term" value="F:UDP-glucose 4-epimerase activity"/>
    <property type="evidence" value="ECO:0007669"/>
    <property type="project" value="UniProtKB-EC"/>
</dbReference>
<dbReference type="Gene3D" id="3.40.50.720">
    <property type="entry name" value="NAD(P)-binding Rossmann-like Domain"/>
    <property type="match status" value="1"/>
</dbReference>
<organism evidence="3">
    <name type="scientific">uncultured Acidimicrobiales bacterium</name>
    <dbReference type="NCBI Taxonomy" id="310071"/>
    <lineage>
        <taxon>Bacteria</taxon>
        <taxon>Bacillati</taxon>
        <taxon>Actinomycetota</taxon>
        <taxon>Acidimicrobiia</taxon>
        <taxon>Acidimicrobiales</taxon>
        <taxon>environmental samples</taxon>
    </lineage>
</organism>